<name>A0A1H9LIJ0_9HYPH</name>
<dbReference type="RefSeq" id="WP_092497816.1">
    <property type="nucleotide sequence ID" value="NZ_FOFG01000011.1"/>
</dbReference>
<dbReference type="InterPro" id="IPR011006">
    <property type="entry name" value="CheY-like_superfamily"/>
</dbReference>
<sequence length="124" mass="13246">MSESPLSGCRILIAEDEYLLADELRTGLSEAGAVVVGPAGSLEDVLGLIDSEARIDGAVLDVNLRGDMAFAAADLLKERGVPFVFTTGYDASFIPSRFQTAVRCEKPVNMKKLTRVIGQVLQTS</sequence>
<evidence type="ECO:0000313" key="4">
    <source>
        <dbReference type="Proteomes" id="UP000199647"/>
    </source>
</evidence>
<dbReference type="Proteomes" id="UP000199647">
    <property type="component" value="Unassembled WGS sequence"/>
</dbReference>
<dbReference type="InterPro" id="IPR001789">
    <property type="entry name" value="Sig_transdc_resp-reg_receiver"/>
</dbReference>
<reference evidence="3 4" key="1">
    <citation type="submission" date="2016-10" db="EMBL/GenBank/DDBJ databases">
        <authorList>
            <person name="de Groot N.N."/>
        </authorList>
    </citation>
    <scope>NUCLEOTIDE SEQUENCE [LARGE SCALE GENOMIC DNA]</scope>
    <source>
        <strain evidence="3 4">A52C2</strain>
    </source>
</reference>
<dbReference type="OrthoDB" id="582170at2"/>
<feature type="domain" description="Response regulatory" evidence="2">
    <location>
        <begin position="10"/>
        <end position="121"/>
    </location>
</feature>
<gene>
    <name evidence="3" type="ORF">SAMN05216548_111102</name>
</gene>
<proteinExistence type="predicted"/>
<evidence type="ECO:0000313" key="3">
    <source>
        <dbReference type="EMBL" id="SER11049.1"/>
    </source>
</evidence>
<dbReference type="SUPFAM" id="SSF52172">
    <property type="entry name" value="CheY-like"/>
    <property type="match status" value="1"/>
</dbReference>
<dbReference type="PROSITE" id="PS50110">
    <property type="entry name" value="RESPONSE_REGULATORY"/>
    <property type="match status" value="1"/>
</dbReference>
<protein>
    <submittedName>
        <fullName evidence="3">Response regulator receiver domain-containing protein</fullName>
    </submittedName>
</protein>
<accession>A0A1H9LIJ0</accession>
<feature type="modified residue" description="4-aspartylphosphate" evidence="1">
    <location>
        <position position="61"/>
    </location>
</feature>
<evidence type="ECO:0000259" key="2">
    <source>
        <dbReference type="PROSITE" id="PS50110"/>
    </source>
</evidence>
<dbReference type="EMBL" id="FOFG01000011">
    <property type="protein sequence ID" value="SER11049.1"/>
    <property type="molecule type" value="Genomic_DNA"/>
</dbReference>
<dbReference type="Gene3D" id="3.40.50.2300">
    <property type="match status" value="1"/>
</dbReference>
<dbReference type="STRING" id="1855383.SAMN05216548_111102"/>
<dbReference type="GO" id="GO:0000160">
    <property type="term" value="P:phosphorelay signal transduction system"/>
    <property type="evidence" value="ECO:0007669"/>
    <property type="project" value="InterPro"/>
</dbReference>
<organism evidence="3 4">
    <name type="scientific">Faunimonas pinastri</name>
    <dbReference type="NCBI Taxonomy" id="1855383"/>
    <lineage>
        <taxon>Bacteria</taxon>
        <taxon>Pseudomonadati</taxon>
        <taxon>Pseudomonadota</taxon>
        <taxon>Alphaproteobacteria</taxon>
        <taxon>Hyphomicrobiales</taxon>
        <taxon>Afifellaceae</taxon>
        <taxon>Faunimonas</taxon>
    </lineage>
</organism>
<keyword evidence="1" id="KW-0597">Phosphoprotein</keyword>
<dbReference type="AlphaFoldDB" id="A0A1H9LIJ0"/>
<dbReference type="SMART" id="SM00448">
    <property type="entry name" value="REC"/>
    <property type="match status" value="1"/>
</dbReference>
<keyword evidence="4" id="KW-1185">Reference proteome</keyword>
<evidence type="ECO:0000256" key="1">
    <source>
        <dbReference type="PROSITE-ProRule" id="PRU00169"/>
    </source>
</evidence>